<gene>
    <name evidence="1" type="ORF">GWI33_013337</name>
</gene>
<keyword evidence="2" id="KW-1185">Reference proteome</keyword>
<organism evidence="1 2">
    <name type="scientific">Rhynchophorus ferrugineus</name>
    <name type="common">Red palm weevil</name>
    <name type="synonym">Curculio ferrugineus</name>
    <dbReference type="NCBI Taxonomy" id="354439"/>
    <lineage>
        <taxon>Eukaryota</taxon>
        <taxon>Metazoa</taxon>
        <taxon>Ecdysozoa</taxon>
        <taxon>Arthropoda</taxon>
        <taxon>Hexapoda</taxon>
        <taxon>Insecta</taxon>
        <taxon>Pterygota</taxon>
        <taxon>Neoptera</taxon>
        <taxon>Endopterygota</taxon>
        <taxon>Coleoptera</taxon>
        <taxon>Polyphaga</taxon>
        <taxon>Cucujiformia</taxon>
        <taxon>Curculionidae</taxon>
        <taxon>Dryophthorinae</taxon>
        <taxon>Rhynchophorus</taxon>
    </lineage>
</organism>
<evidence type="ECO:0000313" key="2">
    <source>
        <dbReference type="Proteomes" id="UP000625711"/>
    </source>
</evidence>
<dbReference type="EMBL" id="JAACXV010013197">
    <property type="protein sequence ID" value="KAF7273978.1"/>
    <property type="molecule type" value="Genomic_DNA"/>
</dbReference>
<sequence>MKFLKTKSCRFLLRNTRRFSFRMDPANPSNQSPKLDTGPVFAAAFYFPSWFITAISIHRLDYFLSAPKEGGFMKRGDKLKKFFLPFIDQVHWLPRGILLVYEQKNSLRTYSHLYRFHM</sequence>
<comment type="caution">
    <text evidence="1">The sequence shown here is derived from an EMBL/GenBank/DDBJ whole genome shotgun (WGS) entry which is preliminary data.</text>
</comment>
<protein>
    <submittedName>
        <fullName evidence="1">Uncharacterized protein</fullName>
    </submittedName>
</protein>
<dbReference type="AlphaFoldDB" id="A0A834I8F1"/>
<name>A0A834I8F1_RHYFE</name>
<reference evidence="1" key="1">
    <citation type="submission" date="2020-08" db="EMBL/GenBank/DDBJ databases">
        <title>Genome sequencing and assembly of the red palm weevil Rhynchophorus ferrugineus.</title>
        <authorList>
            <person name="Dias G.B."/>
            <person name="Bergman C.M."/>
            <person name="Manee M."/>
        </authorList>
    </citation>
    <scope>NUCLEOTIDE SEQUENCE</scope>
    <source>
        <strain evidence="1">AA-2017</strain>
        <tissue evidence="1">Whole larva</tissue>
    </source>
</reference>
<accession>A0A834I8F1</accession>
<evidence type="ECO:0000313" key="1">
    <source>
        <dbReference type="EMBL" id="KAF7273978.1"/>
    </source>
</evidence>
<proteinExistence type="predicted"/>
<dbReference type="Proteomes" id="UP000625711">
    <property type="component" value="Unassembled WGS sequence"/>
</dbReference>